<evidence type="ECO:0000256" key="4">
    <source>
        <dbReference type="ARBA" id="ARBA00005533"/>
    </source>
</evidence>
<feature type="domain" description="VRR-NUC" evidence="11">
    <location>
        <begin position="448"/>
        <end position="555"/>
    </location>
</feature>
<evidence type="ECO:0000256" key="6">
    <source>
        <dbReference type="ARBA" id="ARBA00022722"/>
    </source>
</evidence>
<dbReference type="SMART" id="SM00990">
    <property type="entry name" value="VRR_NUC"/>
    <property type="match status" value="1"/>
</dbReference>
<keyword evidence="6" id="KW-0540">Nuclease</keyword>
<dbReference type="Pfam" id="PF08774">
    <property type="entry name" value="VRR_NUC"/>
    <property type="match status" value="1"/>
</dbReference>
<dbReference type="EC" id="3.1.4.1" evidence="5"/>
<keyword evidence="10" id="KW-0464">Manganese</keyword>
<evidence type="ECO:0000256" key="1">
    <source>
        <dbReference type="ARBA" id="ARBA00000983"/>
    </source>
</evidence>
<organism evidence="12 13">
    <name type="scientific">Rapidithrix thailandica</name>
    <dbReference type="NCBI Taxonomy" id="413964"/>
    <lineage>
        <taxon>Bacteria</taxon>
        <taxon>Pseudomonadati</taxon>
        <taxon>Bacteroidota</taxon>
        <taxon>Cytophagia</taxon>
        <taxon>Cytophagales</taxon>
        <taxon>Flammeovirgaceae</taxon>
        <taxon>Rapidithrix</taxon>
    </lineage>
</organism>
<dbReference type="Pfam" id="PF21315">
    <property type="entry name" value="FAN1_HTH"/>
    <property type="match status" value="1"/>
</dbReference>
<evidence type="ECO:0000256" key="7">
    <source>
        <dbReference type="ARBA" id="ARBA00022723"/>
    </source>
</evidence>
<dbReference type="InterPro" id="IPR049125">
    <property type="entry name" value="FAN1-like_WH"/>
</dbReference>
<dbReference type="AlphaFoldDB" id="A0AAW9SFG3"/>
<dbReference type="Proteomes" id="UP001403385">
    <property type="component" value="Unassembled WGS sequence"/>
</dbReference>
<dbReference type="GO" id="GO:0004528">
    <property type="term" value="F:phosphodiesterase I activity"/>
    <property type="evidence" value="ECO:0007669"/>
    <property type="project" value="UniProtKB-EC"/>
</dbReference>
<evidence type="ECO:0000256" key="10">
    <source>
        <dbReference type="ARBA" id="ARBA00023211"/>
    </source>
</evidence>
<gene>
    <name evidence="12" type="ORF">AAG747_24270</name>
</gene>
<dbReference type="InterPro" id="IPR011856">
    <property type="entry name" value="tRNA_endonuc-like_dom_sf"/>
</dbReference>
<evidence type="ECO:0000256" key="3">
    <source>
        <dbReference type="ARBA" id="ARBA00001946"/>
    </source>
</evidence>
<evidence type="ECO:0000313" key="13">
    <source>
        <dbReference type="Proteomes" id="UP001403385"/>
    </source>
</evidence>
<dbReference type="PANTHER" id="PTHR15749">
    <property type="entry name" value="FANCONI-ASSOCIATED NUCLEASE 1"/>
    <property type="match status" value="1"/>
</dbReference>
<dbReference type="EMBL" id="JBDKWZ010000019">
    <property type="protein sequence ID" value="MEN7551059.1"/>
    <property type="molecule type" value="Genomic_DNA"/>
</dbReference>
<dbReference type="Gene3D" id="3.40.1350.10">
    <property type="match status" value="1"/>
</dbReference>
<comment type="caution">
    <text evidence="12">The sequence shown here is derived from an EMBL/GenBank/DDBJ whole genome shotgun (WGS) entry which is preliminary data.</text>
</comment>
<dbReference type="GO" id="GO:0036297">
    <property type="term" value="P:interstrand cross-link repair"/>
    <property type="evidence" value="ECO:0007669"/>
    <property type="project" value="InterPro"/>
</dbReference>
<keyword evidence="9" id="KW-0460">Magnesium</keyword>
<evidence type="ECO:0000256" key="5">
    <source>
        <dbReference type="ARBA" id="ARBA00012029"/>
    </source>
</evidence>
<dbReference type="GO" id="GO:0003676">
    <property type="term" value="F:nucleic acid binding"/>
    <property type="evidence" value="ECO:0007669"/>
    <property type="project" value="InterPro"/>
</dbReference>
<proteinExistence type="inferred from homology"/>
<protein>
    <recommendedName>
        <fullName evidence="5">phosphodiesterase I</fullName>
        <ecNumber evidence="5">3.1.4.1</ecNumber>
    </recommendedName>
</protein>
<reference evidence="12 13" key="1">
    <citation type="submission" date="2024-04" db="EMBL/GenBank/DDBJ databases">
        <title>Novel genus in family Flammeovirgaceae.</title>
        <authorList>
            <person name="Nguyen T.H."/>
            <person name="Vuong T.Q."/>
            <person name="Le H."/>
            <person name="Kim S.-G."/>
        </authorList>
    </citation>
    <scope>NUCLEOTIDE SEQUENCE [LARGE SCALE GENOMIC DNA]</scope>
    <source>
        <strain evidence="12 13">JCM 23209</strain>
    </source>
</reference>
<evidence type="ECO:0000256" key="2">
    <source>
        <dbReference type="ARBA" id="ARBA00001936"/>
    </source>
</evidence>
<comment type="similarity">
    <text evidence="4">Belongs to the FAN1 family.</text>
</comment>
<dbReference type="InterPro" id="IPR014883">
    <property type="entry name" value="VRR_NUC"/>
</dbReference>
<evidence type="ECO:0000259" key="11">
    <source>
        <dbReference type="SMART" id="SM00990"/>
    </source>
</evidence>
<dbReference type="RefSeq" id="WP_346823841.1">
    <property type="nucleotide sequence ID" value="NZ_JBDKWZ010000019.1"/>
</dbReference>
<evidence type="ECO:0000313" key="12">
    <source>
        <dbReference type="EMBL" id="MEN7551059.1"/>
    </source>
</evidence>
<dbReference type="InterPro" id="IPR033315">
    <property type="entry name" value="Fan1-like"/>
</dbReference>
<keyword evidence="8" id="KW-0378">Hydrolase</keyword>
<dbReference type="GO" id="GO:0046872">
    <property type="term" value="F:metal ion binding"/>
    <property type="evidence" value="ECO:0007669"/>
    <property type="project" value="UniProtKB-KW"/>
</dbReference>
<comment type="catalytic activity">
    <reaction evidence="1">
        <text>Hydrolytically removes 5'-nucleotides successively from the 3'-hydroxy termini of 3'-hydroxy-terminated oligonucleotides.</text>
        <dbReference type="EC" id="3.1.4.1"/>
    </reaction>
</comment>
<keyword evidence="7" id="KW-0479">Metal-binding</keyword>
<name>A0AAW9SFG3_9BACT</name>
<accession>A0AAW9SFG3</accession>
<dbReference type="PANTHER" id="PTHR15749:SF4">
    <property type="entry name" value="FANCONI-ASSOCIATED NUCLEASE 1"/>
    <property type="match status" value="1"/>
</dbReference>
<evidence type="ECO:0000256" key="9">
    <source>
        <dbReference type="ARBA" id="ARBA00022842"/>
    </source>
</evidence>
<keyword evidence="13" id="KW-1185">Reference proteome</keyword>
<sequence length="557" mass="66021">MPDQTPIQLPPKYYLENFRYLIGFVQEQYASVLEEPEQTFISKFNALSEDAQCLYLRMMNRKGVFFRIKKFQYAEIASIPTAEKELIERGFIQLVKELSLPEVIEVMQIFTKPELIKIFQGQEGFDKSLKKLPKGELLLTLVSLWEPEELVEALQAFEEVVSMLFVQEATFLQFLFFGSLRYSMSEFVIRDIGNARFQVFDPEQFTPLFHTRLEAVEKFNMTLLYREFKRQKELLSAEEIYEWFRVHFPDVPELTEPTVPVFGRMVQRVGGLLERAKLWRQAEKIYQYANKPPIRERRVRVLEKMGERDEALALCVEIEEEPHNADEYYFARDFQHKHQKDTRFLKATTRLLKKAEQMEVPLQFKESVEMGVLEQLAGQGYEGFFAENYLWRALFGLLCWEEIFDESTASIHHPLQRRPSDLFGEQFLAKRKQKLQKRLQLLEHPQQAMNYLGTVFREKEGTVNPFVGWFPDTMAHLDKLLSRVPGASLQSVLWEIAKSPENNTRGFPDLYVWKEQRYDFIEVKSPNDQLSNQQLYWMEFFRKKGIRVKVLRVHWGE</sequence>
<comment type="cofactor">
    <cofactor evidence="2">
        <name>Mn(2+)</name>
        <dbReference type="ChEBI" id="CHEBI:29035"/>
    </cofactor>
</comment>
<evidence type="ECO:0000256" key="8">
    <source>
        <dbReference type="ARBA" id="ARBA00022801"/>
    </source>
</evidence>
<comment type="cofactor">
    <cofactor evidence="3">
        <name>Mg(2+)</name>
        <dbReference type="ChEBI" id="CHEBI:18420"/>
    </cofactor>
</comment>